<keyword evidence="2" id="KW-0812">Transmembrane</keyword>
<sequence length="1057" mass="120013">MRNTKAARHQALRLKQYVLLARRSILRWSSWWLSVFLLPPLFSAELENTRFQHISTHQGLSQKTVQSIYQDRTGFMWFGTQEGLNRFDGHTMRVYRHNSSDPDSLSHDAIRDVYEDQQGRLFVATSGGLNVFNAADEKFITLNIQVGGEPVLRFNTLYRDRSGMLWVGTDGHGLLQLVQTPSGYSAQSISDHVQLKTADVRVVFEDSRGRLWIGTDGQGVFRMHQQSLVHFSAESPESQLSHNRIRDIIEDSKGRIWVGTRGGGLNRYDELNKSFIAFRHDETSNSLTHDRVYQIIEDDFSRLWIATDGGISVLDLNSERFVSIKHKSSQKSALTHNRVLSAYKDQGGLLWFGTLSGLNRWNPKYATFVHYRNISEDQYSLNNNTVYSLAQLDHERLAIGTFGGGVNILNLTDDLIRPLKTEQSKATRIMSMLVDSQQQLWVGSIASGVEVYDSLGNFTIGYQNNPEQPTSLSADGVTDIMEDSNGNIWIATYRAGLNRLMNNSAFKRFNMSENTSGLLSESIFAMTEDDDGYIWLATDGGGLSRLDKTSGEIISIVHDAELDNSLSGNIASSIYFDSRGRLWIGTHGNGLNLWLPENRRKLKNVFTHFSINSGLNSSTINGIIEDKNGDIWVSTVKGVSRLDFSSMQFVNFNLADEIHFNELNQGALLASESGSLFFGGLNGVSAFDPDKLSKNTHVPKVVLTGIYDEHQSLTFDTPVEQLKQLQLTHQDYLIAFEFAALDYSNPEKNTYQYKLEGFDENWISAGQRSRATFTNLPTGEYTFKVKGSNDDGLWSDDSIHLKVIVLPAPWVSWWAFSLYALIFCMFLIWFIRVQAKRLASNDVFQDQVDLAVNDKTEIIRNHSQILEERFQKLADISMIDIDDGRPNHKYFIEQLDLILKLTQDNSAFRVQRQQLTLFMLTSASDNLSELEFQFHQNLSFVDPIIKLSKWSNNQLVCCFFIEDVKDVLPRLKELSKQTSFPVSSAMLRPYTTLANAIEQSDLLMLLLEYLASFGHEHQQSYVAVTDVLQLIDSNTLREIVKRTDLAQQQIFKVYLSE</sequence>
<feature type="transmembrane region" description="Helical" evidence="2">
    <location>
        <begin position="810"/>
        <end position="831"/>
    </location>
</feature>
<proteinExistence type="predicted"/>
<dbReference type="InterPro" id="IPR011110">
    <property type="entry name" value="Reg_prop"/>
</dbReference>
<dbReference type="SUPFAM" id="SSF101898">
    <property type="entry name" value="NHL repeat"/>
    <property type="match status" value="1"/>
</dbReference>
<keyword evidence="5" id="KW-1185">Reference proteome</keyword>
<name>A0AA51RRW2_9GAMM</name>
<dbReference type="Gene3D" id="2.130.10.10">
    <property type="entry name" value="YVTN repeat-like/Quinoprotein amine dehydrogenase"/>
    <property type="match status" value="2"/>
</dbReference>
<dbReference type="Proteomes" id="UP001239782">
    <property type="component" value="Chromosome"/>
</dbReference>
<dbReference type="InterPro" id="IPR011123">
    <property type="entry name" value="Y_Y_Y"/>
</dbReference>
<dbReference type="KEGG" id="plei:Q9312_14345"/>
<dbReference type="InterPro" id="IPR013783">
    <property type="entry name" value="Ig-like_fold"/>
</dbReference>
<dbReference type="GO" id="GO:0000155">
    <property type="term" value="F:phosphorelay sensor kinase activity"/>
    <property type="evidence" value="ECO:0007669"/>
    <property type="project" value="TreeGrafter"/>
</dbReference>
<gene>
    <name evidence="4" type="ORF">Q9312_14345</name>
</gene>
<evidence type="ECO:0000259" key="3">
    <source>
        <dbReference type="Pfam" id="PF07495"/>
    </source>
</evidence>
<dbReference type="Pfam" id="PF07495">
    <property type="entry name" value="Y_Y_Y"/>
    <property type="match status" value="1"/>
</dbReference>
<keyword evidence="2" id="KW-1133">Transmembrane helix</keyword>
<dbReference type="InterPro" id="IPR015943">
    <property type="entry name" value="WD40/YVTN_repeat-like_dom_sf"/>
</dbReference>
<organism evidence="4 5">
    <name type="scientific">Pleionea litopenaei</name>
    <dbReference type="NCBI Taxonomy" id="3070815"/>
    <lineage>
        <taxon>Bacteria</taxon>
        <taxon>Pseudomonadati</taxon>
        <taxon>Pseudomonadota</taxon>
        <taxon>Gammaproteobacteria</taxon>
        <taxon>Oceanospirillales</taxon>
        <taxon>Pleioneaceae</taxon>
        <taxon>Pleionea</taxon>
    </lineage>
</organism>
<dbReference type="SUPFAM" id="SSF63829">
    <property type="entry name" value="Calcium-dependent phosphotriesterase"/>
    <property type="match status" value="2"/>
</dbReference>
<dbReference type="Gene3D" id="2.60.40.10">
    <property type="entry name" value="Immunoglobulins"/>
    <property type="match status" value="1"/>
</dbReference>
<dbReference type="RefSeq" id="WP_309201543.1">
    <property type="nucleotide sequence ID" value="NZ_CP133548.1"/>
</dbReference>
<protein>
    <submittedName>
        <fullName evidence="4">Two-component regulator propeller domain-containing protein</fullName>
    </submittedName>
</protein>
<dbReference type="EMBL" id="CP133548">
    <property type="protein sequence ID" value="WMS86398.1"/>
    <property type="molecule type" value="Genomic_DNA"/>
</dbReference>
<dbReference type="PANTHER" id="PTHR43547">
    <property type="entry name" value="TWO-COMPONENT HISTIDINE KINASE"/>
    <property type="match status" value="1"/>
</dbReference>
<keyword evidence="1" id="KW-0597">Phosphoprotein</keyword>
<evidence type="ECO:0000313" key="4">
    <source>
        <dbReference type="EMBL" id="WMS86398.1"/>
    </source>
</evidence>
<evidence type="ECO:0000313" key="5">
    <source>
        <dbReference type="Proteomes" id="UP001239782"/>
    </source>
</evidence>
<reference evidence="4 5" key="1">
    <citation type="submission" date="2023-08" db="EMBL/GenBank/DDBJ databases">
        <title>Pleionea litopenaei sp. nov., isolated from stomach of juvenile Litopenaeus vannamei.</title>
        <authorList>
            <person name="Rho A.M."/>
            <person name="Hwang C.Y."/>
        </authorList>
    </citation>
    <scope>NUCLEOTIDE SEQUENCE [LARGE SCALE GENOMIC DNA]</scope>
    <source>
        <strain evidence="4 5">HL-JVS1</strain>
    </source>
</reference>
<accession>A0AA51RRW2</accession>
<dbReference type="AlphaFoldDB" id="A0AA51RRW2"/>
<evidence type="ECO:0000256" key="1">
    <source>
        <dbReference type="ARBA" id="ARBA00022553"/>
    </source>
</evidence>
<feature type="domain" description="Two component regulator three Y" evidence="3">
    <location>
        <begin position="742"/>
        <end position="805"/>
    </location>
</feature>
<dbReference type="Pfam" id="PF07494">
    <property type="entry name" value="Reg_prop"/>
    <property type="match status" value="7"/>
</dbReference>
<dbReference type="PANTHER" id="PTHR43547:SF2">
    <property type="entry name" value="HYBRID SIGNAL TRANSDUCTION HISTIDINE KINASE C"/>
    <property type="match status" value="1"/>
</dbReference>
<keyword evidence="2" id="KW-0472">Membrane</keyword>
<evidence type="ECO:0000256" key="2">
    <source>
        <dbReference type="SAM" id="Phobius"/>
    </source>
</evidence>